<dbReference type="HOGENOM" id="CLU_1165192_0_0_6"/>
<gene>
    <name evidence="1" type="ordered locus">Fbal_0928</name>
</gene>
<dbReference type="OrthoDB" id="6263428at2"/>
<sequence>MRVSCSFSLTPEGSEADARAVQLLKTWQQAEQERAESSEVQRQRRGDFHRQIYLSGLFLHQLAPRLPALLAQALDGDAGAEQLVALAAGAGVELRPEPGLSAAQWQKLSTLMATAPTLDPSPIVEALLRQQGSGAEAPDNDALLGGLAALQAGQARTLAALTALSEQMAGMAPVGVPEVAPEPGLEAQLEKARKVKQKGLW</sequence>
<protein>
    <submittedName>
        <fullName evidence="1">Uncharacterized protein</fullName>
    </submittedName>
</protein>
<dbReference type="Proteomes" id="UP000006683">
    <property type="component" value="Chromosome"/>
</dbReference>
<organism evidence="1 2">
    <name type="scientific">Ferrimonas balearica (strain DSM 9799 / CCM 4581 / KCTC 23876 / PAT)</name>
    <dbReference type="NCBI Taxonomy" id="550540"/>
    <lineage>
        <taxon>Bacteria</taxon>
        <taxon>Pseudomonadati</taxon>
        <taxon>Pseudomonadota</taxon>
        <taxon>Gammaproteobacteria</taxon>
        <taxon>Alteromonadales</taxon>
        <taxon>Ferrimonadaceae</taxon>
        <taxon>Ferrimonas</taxon>
    </lineage>
</organism>
<dbReference type="InterPro" id="IPR019720">
    <property type="entry name" value="Plasmid_stability_protein_StbB"/>
</dbReference>
<dbReference type="Pfam" id="PF10784">
    <property type="entry name" value="Plasmid_stab_B"/>
    <property type="match status" value="1"/>
</dbReference>
<evidence type="ECO:0000313" key="2">
    <source>
        <dbReference type="Proteomes" id="UP000006683"/>
    </source>
</evidence>
<name>E1STK4_FERBD</name>
<reference evidence="1 2" key="1">
    <citation type="journal article" date="2010" name="Stand. Genomic Sci.">
        <title>Complete genome sequence of Ferrimonas balearica type strain (PAT).</title>
        <authorList>
            <person name="Nolan M."/>
            <person name="Sikorski J."/>
            <person name="Davenport K."/>
            <person name="Lucas S."/>
            <person name="Glavina Del Rio T."/>
            <person name="Tice H."/>
            <person name="Cheng J."/>
            <person name="Goodwin L."/>
            <person name="Pitluck S."/>
            <person name="Liolios K."/>
            <person name="Ivanova N."/>
            <person name="Mavromatis K."/>
            <person name="Ovchinnikova G."/>
            <person name="Pati A."/>
            <person name="Chen A."/>
            <person name="Palaniappan K."/>
            <person name="Land M."/>
            <person name="Hauser L."/>
            <person name="Chang Y."/>
            <person name="Jeffries C."/>
            <person name="Tapia R."/>
            <person name="Brettin T."/>
            <person name="Detter J."/>
            <person name="Han C."/>
            <person name="Yasawong M."/>
            <person name="Rohde M."/>
            <person name="Tindall B."/>
            <person name="Goker M."/>
            <person name="Woyke T."/>
            <person name="Bristow J."/>
            <person name="Eisen J."/>
            <person name="Markowitz V."/>
            <person name="Hugenholtz P."/>
            <person name="Kyrpides N."/>
            <person name="Klenk H."/>
            <person name="Lapidus A."/>
        </authorList>
    </citation>
    <scope>NUCLEOTIDE SEQUENCE [LARGE SCALE GENOMIC DNA]</scope>
    <source>
        <strain evidence="2">DSM 9799 / CCM 4581 / KCTC 23876 / PAT</strain>
    </source>
</reference>
<accession>E1STK4</accession>
<dbReference type="AlphaFoldDB" id="E1STK4"/>
<keyword evidence="2" id="KW-1185">Reference proteome</keyword>
<dbReference type="InterPro" id="IPR038307">
    <property type="entry name" value="StbB_sf"/>
</dbReference>
<evidence type="ECO:0000313" key="1">
    <source>
        <dbReference type="EMBL" id="ADN75137.1"/>
    </source>
</evidence>
<dbReference type="RefSeq" id="WP_013344443.1">
    <property type="nucleotide sequence ID" value="NC_014541.1"/>
</dbReference>
<dbReference type="KEGG" id="fbl:Fbal_0928"/>
<dbReference type="GeneID" id="67184017"/>
<dbReference type="EMBL" id="CP002209">
    <property type="protein sequence ID" value="ADN75137.1"/>
    <property type="molecule type" value="Genomic_DNA"/>
</dbReference>
<proteinExistence type="predicted"/>
<dbReference type="STRING" id="550540.Fbal_0928"/>
<dbReference type="Gene3D" id="6.10.290.20">
    <property type="match status" value="1"/>
</dbReference>